<feature type="region of interest" description="Disordered" evidence="1">
    <location>
        <begin position="16"/>
        <end position="86"/>
    </location>
</feature>
<dbReference type="PANTHER" id="PTHR33625">
    <property type="entry name" value="OS08G0179900 PROTEIN"/>
    <property type="match status" value="1"/>
</dbReference>
<evidence type="ECO:0000256" key="1">
    <source>
        <dbReference type="SAM" id="MobiDB-lite"/>
    </source>
</evidence>
<dbReference type="AlphaFoldDB" id="A0A164WYM4"/>
<name>A0A164WYM4_DAUCS</name>
<organism evidence="3 4">
    <name type="scientific">Daucus carota subsp. sativus</name>
    <name type="common">Carrot</name>
    <dbReference type="NCBI Taxonomy" id="79200"/>
    <lineage>
        <taxon>Eukaryota</taxon>
        <taxon>Viridiplantae</taxon>
        <taxon>Streptophyta</taxon>
        <taxon>Embryophyta</taxon>
        <taxon>Tracheophyta</taxon>
        <taxon>Spermatophyta</taxon>
        <taxon>Magnoliopsida</taxon>
        <taxon>eudicotyledons</taxon>
        <taxon>Gunneridae</taxon>
        <taxon>Pentapetalae</taxon>
        <taxon>asterids</taxon>
        <taxon>campanulids</taxon>
        <taxon>Apiales</taxon>
        <taxon>Apiaceae</taxon>
        <taxon>Apioideae</taxon>
        <taxon>Scandiceae</taxon>
        <taxon>Daucinae</taxon>
        <taxon>Daucus</taxon>
        <taxon>Daucus sect. Daucus</taxon>
    </lineage>
</organism>
<dbReference type="OrthoDB" id="737041at2759"/>
<proteinExistence type="predicted"/>
<sequence>MRWSLGAANGATLRTVQRAAGATSVATEPLSHTPTSPSPKPTKTSSSSCKSTAQTSLLITTSNPSSPFSRNQSSTPVSWTFSSSSSSAGDDFDEQWECIDHGVFQEVEDVGYESDHYVFGSVPSVDEVQHAVSSLQQVLEPVSYSQLIRDRAAYDSDKDVANYTYSPTGLIRKIPSVGSEVDWMEPSLQPWNSRFLKPRGSDRVCNALHLLHTEPAIQRMVVALSSDTAVWDAVMNNDVVRELRDSFVKVDKNVGESADLDKGSDDPESAVGLLSLIFNNTKTRIMDLIYKITGVINKLFLPPENEKSGIATDLFEAKLTTSLLLSVVVLLVVVVSRASRA</sequence>
<dbReference type="OMA" id="KWIFQNT"/>
<accession>A0A164WYM4</accession>
<dbReference type="EMBL" id="CP093348">
    <property type="protein sequence ID" value="WOH06829.1"/>
    <property type="molecule type" value="Genomic_DNA"/>
</dbReference>
<dbReference type="Proteomes" id="UP000077755">
    <property type="component" value="Chromosome 6"/>
</dbReference>
<reference evidence="3" key="2">
    <citation type="submission" date="2022-03" db="EMBL/GenBank/DDBJ databases">
        <title>Draft title - Genomic analysis of global carrot germplasm unveils the trajectory of domestication and the origin of high carotenoid orange carrot.</title>
        <authorList>
            <person name="Iorizzo M."/>
            <person name="Ellison S."/>
            <person name="Senalik D."/>
            <person name="Macko-Podgorni A."/>
            <person name="Grzebelus D."/>
            <person name="Bostan H."/>
            <person name="Rolling W."/>
            <person name="Curaba J."/>
            <person name="Simon P."/>
        </authorList>
    </citation>
    <scope>NUCLEOTIDE SEQUENCE</scope>
    <source>
        <tissue evidence="3">Leaf</tissue>
    </source>
</reference>
<dbReference type="PANTHER" id="PTHR33625:SF3">
    <property type="entry name" value="OS04G0550700 PROTEIN"/>
    <property type="match status" value="1"/>
</dbReference>
<keyword evidence="2" id="KW-1133">Transmembrane helix</keyword>
<evidence type="ECO:0000313" key="3">
    <source>
        <dbReference type="EMBL" id="WOH06829.1"/>
    </source>
</evidence>
<feature type="transmembrane region" description="Helical" evidence="2">
    <location>
        <begin position="319"/>
        <end position="338"/>
    </location>
</feature>
<reference evidence="3" key="1">
    <citation type="journal article" date="2016" name="Nat. Genet.">
        <title>A high-quality carrot genome assembly provides new insights into carotenoid accumulation and asterid genome evolution.</title>
        <authorList>
            <person name="Iorizzo M."/>
            <person name="Ellison S."/>
            <person name="Senalik D."/>
            <person name="Zeng P."/>
            <person name="Satapoomin P."/>
            <person name="Huang J."/>
            <person name="Bowman M."/>
            <person name="Iovene M."/>
            <person name="Sanseverino W."/>
            <person name="Cavagnaro P."/>
            <person name="Yildiz M."/>
            <person name="Macko-Podgorni A."/>
            <person name="Moranska E."/>
            <person name="Grzebelus E."/>
            <person name="Grzebelus D."/>
            <person name="Ashrafi H."/>
            <person name="Zheng Z."/>
            <person name="Cheng S."/>
            <person name="Spooner D."/>
            <person name="Van Deynze A."/>
            <person name="Simon P."/>
        </authorList>
    </citation>
    <scope>NUCLEOTIDE SEQUENCE</scope>
    <source>
        <tissue evidence="3">Leaf</tissue>
    </source>
</reference>
<keyword evidence="2" id="KW-0812">Transmembrane</keyword>
<evidence type="ECO:0000313" key="4">
    <source>
        <dbReference type="Proteomes" id="UP000077755"/>
    </source>
</evidence>
<feature type="compositionally biased region" description="Low complexity" evidence="1">
    <location>
        <begin position="27"/>
        <end position="56"/>
    </location>
</feature>
<dbReference type="Gramene" id="KZM92453">
    <property type="protein sequence ID" value="KZM92453"/>
    <property type="gene ID" value="DCAR_020182"/>
</dbReference>
<keyword evidence="4" id="KW-1185">Reference proteome</keyword>
<dbReference type="KEGG" id="dcr:108225299"/>
<keyword evidence="2" id="KW-0472">Membrane</keyword>
<feature type="compositionally biased region" description="Low complexity" evidence="1">
    <location>
        <begin position="73"/>
        <end position="86"/>
    </location>
</feature>
<protein>
    <submittedName>
        <fullName evidence="3">Uncharacterized protein</fullName>
    </submittedName>
</protein>
<feature type="compositionally biased region" description="Polar residues" evidence="1">
    <location>
        <begin position="57"/>
        <end position="72"/>
    </location>
</feature>
<evidence type="ECO:0000256" key="2">
    <source>
        <dbReference type="SAM" id="Phobius"/>
    </source>
</evidence>
<gene>
    <name evidence="3" type="ORF">DCAR_0626257</name>
</gene>